<dbReference type="EMBL" id="AUZY01013207">
    <property type="protein sequence ID" value="EQD26196.1"/>
    <property type="molecule type" value="Genomic_DNA"/>
</dbReference>
<dbReference type="AlphaFoldDB" id="T0XTS5"/>
<dbReference type="InterPro" id="IPR027417">
    <property type="entry name" value="P-loop_NTPase"/>
</dbReference>
<dbReference type="SUPFAM" id="SSF52540">
    <property type="entry name" value="P-loop containing nucleoside triphosphate hydrolases"/>
    <property type="match status" value="1"/>
</dbReference>
<dbReference type="Gene3D" id="3.40.50.300">
    <property type="entry name" value="P-loop containing nucleotide triphosphate hydrolases"/>
    <property type="match status" value="1"/>
</dbReference>
<organism evidence="4">
    <name type="scientific">mine drainage metagenome</name>
    <dbReference type="NCBI Taxonomy" id="410659"/>
    <lineage>
        <taxon>unclassified sequences</taxon>
        <taxon>metagenomes</taxon>
        <taxon>ecological metagenomes</taxon>
    </lineage>
</organism>
<feature type="domain" description="SRP54-type proteins GTP-binding" evidence="3">
    <location>
        <begin position="24"/>
        <end position="37"/>
    </location>
</feature>
<gene>
    <name evidence="4" type="ORF">B1B_19646</name>
</gene>
<sequence length="59" mass="6432">MVTKLDGSARGGYLFQVERELGLPVKLIGLGEHIDDLADFDAPDYVDRLLADDEVESPG</sequence>
<accession>T0XTS5</accession>
<name>T0XTS5_9ZZZZ</name>
<evidence type="ECO:0000256" key="2">
    <source>
        <dbReference type="ARBA" id="ARBA00023134"/>
    </source>
</evidence>
<comment type="caution">
    <text evidence="4">The sequence shown here is derived from an EMBL/GenBank/DDBJ whole genome shotgun (WGS) entry which is preliminary data.</text>
</comment>
<dbReference type="Pfam" id="PF00448">
    <property type="entry name" value="SRP54"/>
    <property type="match status" value="1"/>
</dbReference>
<reference evidence="4" key="2">
    <citation type="journal article" date="2014" name="ISME J.">
        <title>Microbial stratification in low pH oxic and suboxic macroscopic growths along an acid mine drainage.</title>
        <authorList>
            <person name="Mendez-Garcia C."/>
            <person name="Mesa V."/>
            <person name="Sprenger R.R."/>
            <person name="Richter M."/>
            <person name="Diez M.S."/>
            <person name="Solano J."/>
            <person name="Bargiela R."/>
            <person name="Golyshina O.V."/>
            <person name="Manteca A."/>
            <person name="Ramos J.L."/>
            <person name="Gallego J.R."/>
            <person name="Llorente I."/>
            <person name="Martins Dos Santos V.A."/>
            <person name="Jensen O.N."/>
            <person name="Pelaez A.I."/>
            <person name="Sanchez J."/>
            <person name="Ferrer M."/>
        </authorList>
    </citation>
    <scope>NUCLEOTIDE SEQUENCE</scope>
</reference>
<keyword evidence="1" id="KW-0547">Nucleotide-binding</keyword>
<dbReference type="InterPro" id="IPR042101">
    <property type="entry name" value="SRP54_N_sf"/>
</dbReference>
<dbReference type="PROSITE" id="PS00300">
    <property type="entry name" value="SRP54"/>
    <property type="match status" value="1"/>
</dbReference>
<dbReference type="InterPro" id="IPR000897">
    <property type="entry name" value="SRP54_GTPase_dom"/>
</dbReference>
<reference evidence="4" key="1">
    <citation type="submission" date="2013-08" db="EMBL/GenBank/DDBJ databases">
        <authorList>
            <person name="Mendez C."/>
            <person name="Richter M."/>
            <person name="Ferrer M."/>
            <person name="Sanchez J."/>
        </authorList>
    </citation>
    <scope>NUCLEOTIDE SEQUENCE</scope>
</reference>
<dbReference type="GO" id="GO:0005525">
    <property type="term" value="F:GTP binding"/>
    <property type="evidence" value="ECO:0007669"/>
    <property type="project" value="UniProtKB-KW"/>
</dbReference>
<proteinExistence type="predicted"/>
<evidence type="ECO:0000259" key="3">
    <source>
        <dbReference type="PROSITE" id="PS00300"/>
    </source>
</evidence>
<keyword evidence="2" id="KW-0342">GTP-binding</keyword>
<protein>
    <submittedName>
        <fullName evidence="4">Signal recognition particle, SRP54 subunit, GTPase domain protein</fullName>
    </submittedName>
</protein>
<dbReference type="Gene3D" id="1.20.120.140">
    <property type="entry name" value="Signal recognition particle SRP54, nucleotide-binding domain"/>
    <property type="match status" value="1"/>
</dbReference>
<evidence type="ECO:0000256" key="1">
    <source>
        <dbReference type="ARBA" id="ARBA00022741"/>
    </source>
</evidence>
<evidence type="ECO:0000313" key="4">
    <source>
        <dbReference type="EMBL" id="EQD26196.1"/>
    </source>
</evidence>
<dbReference type="GO" id="GO:0006614">
    <property type="term" value="P:SRP-dependent cotranslational protein targeting to membrane"/>
    <property type="evidence" value="ECO:0007669"/>
    <property type="project" value="InterPro"/>
</dbReference>